<keyword evidence="1" id="KW-0732">Signal</keyword>
<evidence type="ECO:0000313" key="2">
    <source>
        <dbReference type="EMBL" id="MFD2567333.1"/>
    </source>
</evidence>
<evidence type="ECO:0000256" key="1">
    <source>
        <dbReference type="SAM" id="SignalP"/>
    </source>
</evidence>
<feature type="chain" id="PRO_5046440863" description="DUF4833 domain-containing protein" evidence="1">
    <location>
        <begin position="22"/>
        <end position="163"/>
    </location>
</feature>
<feature type="signal peptide" evidence="1">
    <location>
        <begin position="1"/>
        <end position="21"/>
    </location>
</feature>
<comment type="caution">
    <text evidence="2">The sequence shown here is derived from an EMBL/GenBank/DDBJ whole genome shotgun (WGS) entry which is preliminary data.</text>
</comment>
<sequence>MDPRKTIIIVLLTLVTNVLFAQVANHNDTISSTQHKLNLEYNVMTNITLEKPKRYNNKKRYKYIKDGVYLDLKEKKSFKYRMTISYKQKADKPNSQYPLEDILDKYLLYVSHEFKARKHRFKIELGGDLDNILKAKKELIGKKVFNRDYVGEDGKVYTKLVIE</sequence>
<evidence type="ECO:0000313" key="3">
    <source>
        <dbReference type="Proteomes" id="UP001597508"/>
    </source>
</evidence>
<dbReference type="Proteomes" id="UP001597508">
    <property type="component" value="Unassembled WGS sequence"/>
</dbReference>
<organism evidence="2 3">
    <name type="scientific">Pseudotenacibaculum haliotis</name>
    <dbReference type="NCBI Taxonomy" id="1862138"/>
    <lineage>
        <taxon>Bacteria</taxon>
        <taxon>Pseudomonadati</taxon>
        <taxon>Bacteroidota</taxon>
        <taxon>Flavobacteriia</taxon>
        <taxon>Flavobacteriales</taxon>
        <taxon>Flavobacteriaceae</taxon>
        <taxon>Pseudotenacibaculum</taxon>
    </lineage>
</organism>
<gene>
    <name evidence="2" type="ORF">ACFSRZ_08110</name>
</gene>
<reference evidence="3" key="1">
    <citation type="journal article" date="2019" name="Int. J. Syst. Evol. Microbiol.">
        <title>The Global Catalogue of Microorganisms (GCM) 10K type strain sequencing project: providing services to taxonomists for standard genome sequencing and annotation.</title>
        <authorList>
            <consortium name="The Broad Institute Genomics Platform"/>
            <consortium name="The Broad Institute Genome Sequencing Center for Infectious Disease"/>
            <person name="Wu L."/>
            <person name="Ma J."/>
        </authorList>
    </citation>
    <scope>NUCLEOTIDE SEQUENCE [LARGE SCALE GENOMIC DNA]</scope>
    <source>
        <strain evidence="3">KCTC 52127</strain>
    </source>
</reference>
<proteinExistence type="predicted"/>
<dbReference type="EMBL" id="JBHULH010000003">
    <property type="protein sequence ID" value="MFD2567333.1"/>
    <property type="molecule type" value="Genomic_DNA"/>
</dbReference>
<name>A0ABW5LR88_9FLAO</name>
<dbReference type="RefSeq" id="WP_379666041.1">
    <property type="nucleotide sequence ID" value="NZ_JBHULH010000003.1"/>
</dbReference>
<protein>
    <recommendedName>
        <fullName evidence="4">DUF4833 domain-containing protein</fullName>
    </recommendedName>
</protein>
<accession>A0ABW5LR88</accession>
<keyword evidence="3" id="KW-1185">Reference proteome</keyword>
<evidence type="ECO:0008006" key="4">
    <source>
        <dbReference type="Google" id="ProtNLM"/>
    </source>
</evidence>